<comment type="caution">
    <text evidence="2">The sequence shown here is derived from an EMBL/GenBank/DDBJ whole genome shotgun (WGS) entry which is preliminary data.</text>
</comment>
<dbReference type="InterPro" id="IPR050232">
    <property type="entry name" value="FBL13/AtMIF1-like"/>
</dbReference>
<dbReference type="Pfam" id="PF00646">
    <property type="entry name" value="F-box"/>
    <property type="match status" value="1"/>
</dbReference>
<proteinExistence type="predicted"/>
<dbReference type="SUPFAM" id="SSF81383">
    <property type="entry name" value="F-box domain"/>
    <property type="match status" value="1"/>
</dbReference>
<dbReference type="Gene3D" id="1.20.1280.50">
    <property type="match status" value="1"/>
</dbReference>
<protein>
    <recommendedName>
        <fullName evidence="1">F-box domain-containing protein</fullName>
    </recommendedName>
</protein>
<dbReference type="Proteomes" id="UP001165190">
    <property type="component" value="Unassembled WGS sequence"/>
</dbReference>
<dbReference type="PANTHER" id="PTHR31900">
    <property type="entry name" value="F-BOX/RNI SUPERFAMILY PROTEIN-RELATED"/>
    <property type="match status" value="1"/>
</dbReference>
<dbReference type="InterPro" id="IPR001810">
    <property type="entry name" value="F-box_dom"/>
</dbReference>
<feature type="domain" description="F-box" evidence="1">
    <location>
        <begin position="11"/>
        <end position="59"/>
    </location>
</feature>
<dbReference type="PROSITE" id="PS50181">
    <property type="entry name" value="FBOX"/>
    <property type="match status" value="1"/>
</dbReference>
<name>A0A9W7M262_HIBTR</name>
<accession>A0A9W7M262</accession>
<organism evidence="2 3">
    <name type="scientific">Hibiscus trionum</name>
    <name type="common">Flower of an hour</name>
    <dbReference type="NCBI Taxonomy" id="183268"/>
    <lineage>
        <taxon>Eukaryota</taxon>
        <taxon>Viridiplantae</taxon>
        <taxon>Streptophyta</taxon>
        <taxon>Embryophyta</taxon>
        <taxon>Tracheophyta</taxon>
        <taxon>Spermatophyta</taxon>
        <taxon>Magnoliopsida</taxon>
        <taxon>eudicotyledons</taxon>
        <taxon>Gunneridae</taxon>
        <taxon>Pentapetalae</taxon>
        <taxon>rosids</taxon>
        <taxon>malvids</taxon>
        <taxon>Malvales</taxon>
        <taxon>Malvaceae</taxon>
        <taxon>Malvoideae</taxon>
        <taxon>Hibiscus</taxon>
    </lineage>
</organism>
<evidence type="ECO:0000313" key="2">
    <source>
        <dbReference type="EMBL" id="GMI85279.1"/>
    </source>
</evidence>
<gene>
    <name evidence="2" type="ORF">HRI_002197200</name>
</gene>
<dbReference type="SMART" id="SM00256">
    <property type="entry name" value="FBOX"/>
    <property type="match status" value="1"/>
</dbReference>
<dbReference type="InterPro" id="IPR053781">
    <property type="entry name" value="F-box_AtFBL13-like"/>
</dbReference>
<evidence type="ECO:0000259" key="1">
    <source>
        <dbReference type="PROSITE" id="PS50181"/>
    </source>
</evidence>
<evidence type="ECO:0000313" key="3">
    <source>
        <dbReference type="Proteomes" id="UP001165190"/>
    </source>
</evidence>
<dbReference type="CDD" id="cd22160">
    <property type="entry name" value="F-box_AtFBL13-like"/>
    <property type="match status" value="1"/>
</dbReference>
<dbReference type="AlphaFoldDB" id="A0A9W7M262"/>
<sequence>MAKQVKSVGELDRISSLPDSILSHILSFLPIKDAVRSSVVSPRWRYLFASMPTLDFQYCLSSIYSRPGAENFKNFVDRLLFCPNRVTLECFRLYESSSREDDYLRLYGWISAALWFCVKEIDIRYKPLPVLPTFLFTSQSLMTLKLDIDDDMKVPSKVCLPNLKTLHLKNAKFSNGDSIHRLISGCMALEDLVMDLPELPTNISKLNIHSLSLKRLALNFVEMVTDSLIDFNYTFMINAPNLVYFKYAGPIAEGYHLSTMNSLEKADVVVYQLDDEPSYALNRESGATASISNLLQGICNVKSIHLTIVQPETLIRMPPEPVLGFHKLVELKLEILDEYGDWQGTWVIQFLRCAPNLETLHLALPVPHRGFKPLPEEVPQCLLFHLKEIKIKYFEGNEHMFEMISYFLDHAIVLEELMIGIEEDEELSIVRKLLGLPRNSKKCRVVIL</sequence>
<dbReference type="Pfam" id="PF23622">
    <property type="entry name" value="LRR_At1g61320_AtMIF1"/>
    <property type="match status" value="1"/>
</dbReference>
<dbReference type="InterPro" id="IPR006566">
    <property type="entry name" value="FBD"/>
</dbReference>
<dbReference type="InterPro" id="IPR055357">
    <property type="entry name" value="LRR_At1g61320_AtMIF1"/>
</dbReference>
<dbReference type="OrthoDB" id="650312at2759"/>
<dbReference type="SUPFAM" id="SSF52058">
    <property type="entry name" value="L domain-like"/>
    <property type="match status" value="1"/>
</dbReference>
<dbReference type="InterPro" id="IPR032675">
    <property type="entry name" value="LRR_dom_sf"/>
</dbReference>
<dbReference type="EMBL" id="BSYR01000020">
    <property type="protein sequence ID" value="GMI85279.1"/>
    <property type="molecule type" value="Genomic_DNA"/>
</dbReference>
<dbReference type="Gene3D" id="3.80.10.10">
    <property type="entry name" value="Ribonuclease Inhibitor"/>
    <property type="match status" value="1"/>
</dbReference>
<dbReference type="InterPro" id="IPR036047">
    <property type="entry name" value="F-box-like_dom_sf"/>
</dbReference>
<keyword evidence="3" id="KW-1185">Reference proteome</keyword>
<reference evidence="2" key="1">
    <citation type="submission" date="2023-05" db="EMBL/GenBank/DDBJ databases">
        <title>Genome and transcriptome analyses reveal genes involved in the formation of fine ridges on petal epidermal cells in Hibiscus trionum.</title>
        <authorList>
            <person name="Koshimizu S."/>
            <person name="Masuda S."/>
            <person name="Ishii T."/>
            <person name="Shirasu K."/>
            <person name="Hoshino A."/>
            <person name="Arita M."/>
        </authorList>
    </citation>
    <scope>NUCLEOTIDE SEQUENCE</scope>
    <source>
        <strain evidence="2">Hamamatsu line</strain>
    </source>
</reference>
<dbReference type="PANTHER" id="PTHR31900:SF27">
    <property type="entry name" value="FBD DOMAIN-CONTAINING PROTEIN"/>
    <property type="match status" value="1"/>
</dbReference>
<dbReference type="SMART" id="SM00579">
    <property type="entry name" value="FBD"/>
    <property type="match status" value="1"/>
</dbReference>